<reference evidence="3" key="1">
    <citation type="submission" date="2016-10" db="EMBL/GenBank/DDBJ databases">
        <authorList>
            <person name="Varghese N."/>
            <person name="Submissions S."/>
        </authorList>
    </citation>
    <scope>NUCLEOTIDE SEQUENCE [LARGE SCALE GENOMIC DNA]</scope>
    <source>
        <strain evidence="3">CGMCC 1.6981</strain>
    </source>
</reference>
<feature type="transmembrane region" description="Helical" evidence="1">
    <location>
        <begin position="89"/>
        <end position="109"/>
    </location>
</feature>
<dbReference type="RefSeq" id="WP_089793522.1">
    <property type="nucleotide sequence ID" value="NZ_FPBP01000003.1"/>
</dbReference>
<evidence type="ECO:0000256" key="1">
    <source>
        <dbReference type="SAM" id="Phobius"/>
    </source>
</evidence>
<proteinExistence type="predicted"/>
<dbReference type="STRING" id="463301.SAMN04487955_10334"/>
<dbReference type="OrthoDB" id="7857182at2"/>
<organism evidence="2 3">
    <name type="scientific">Halomonas korlensis</name>
    <dbReference type="NCBI Taxonomy" id="463301"/>
    <lineage>
        <taxon>Bacteria</taxon>
        <taxon>Pseudomonadati</taxon>
        <taxon>Pseudomonadota</taxon>
        <taxon>Gammaproteobacteria</taxon>
        <taxon>Oceanospirillales</taxon>
        <taxon>Halomonadaceae</taxon>
        <taxon>Halomonas</taxon>
    </lineage>
</organism>
<name>A0A1I7GIP0_9GAMM</name>
<feature type="transmembrane region" description="Helical" evidence="1">
    <location>
        <begin position="204"/>
        <end position="230"/>
    </location>
</feature>
<dbReference type="EMBL" id="FPBP01000003">
    <property type="protein sequence ID" value="SFU48288.1"/>
    <property type="molecule type" value="Genomic_DNA"/>
</dbReference>
<keyword evidence="3" id="KW-1185">Reference proteome</keyword>
<feature type="transmembrane region" description="Helical" evidence="1">
    <location>
        <begin position="242"/>
        <end position="261"/>
    </location>
</feature>
<keyword evidence="1" id="KW-0812">Transmembrane</keyword>
<gene>
    <name evidence="2" type="ORF">SAMN04487955_10334</name>
</gene>
<feature type="transmembrane region" description="Helical" evidence="1">
    <location>
        <begin position="137"/>
        <end position="161"/>
    </location>
</feature>
<feature type="transmembrane region" description="Helical" evidence="1">
    <location>
        <begin position="66"/>
        <end position="82"/>
    </location>
</feature>
<keyword evidence="1" id="KW-1133">Transmembrane helix</keyword>
<evidence type="ECO:0000313" key="3">
    <source>
        <dbReference type="Proteomes" id="UP000198693"/>
    </source>
</evidence>
<feature type="transmembrane region" description="Helical" evidence="1">
    <location>
        <begin position="267"/>
        <end position="286"/>
    </location>
</feature>
<feature type="transmembrane region" description="Helical" evidence="1">
    <location>
        <begin position="346"/>
        <end position="374"/>
    </location>
</feature>
<sequence length="452" mass="46607">MSSATSSLAWQPSPVIAGLMGRLLLVLWPAELIRLLFDPPWLGGMATFGFSLYLLLAFAVTGWANRILGLALLLAIAALVAVDEAWPALLAGLQASLVFAAFLPAVYLLRSVLAGDESVLSYRSRVMAAPLTERPGWMLIGSHVLGAALSVGALAIMSPVLEADADAETRRATALATISGIALSLLWSPVFVAMAVVSEFMPQVPLWQCVLLGLGMAVFGLLVAVLLLGLCKKRRVVLRAVASLRPIIPMVLVAATSVVVLRSLSSLSTLESAALTLLPLALLLLLRQPAVGRAQAIAVTRRGLDGLGAEISIVSLAFALGAVMRASPSVEGLVEGLLGAGLPPLLQIALVVGGMIAAAAAAIHPIVAGSVLLAVFTSTDTGMADLILAGAVLLGWSCGAMVAVAGLLLMVAADMLSITRQEMILGRNMVLVLLFAATGTLILAALNAVFTT</sequence>
<feature type="transmembrane region" description="Helical" evidence="1">
    <location>
        <begin position="307"/>
        <end position="326"/>
    </location>
</feature>
<feature type="transmembrane region" description="Helical" evidence="1">
    <location>
        <begin position="429"/>
        <end position="450"/>
    </location>
</feature>
<dbReference type="AlphaFoldDB" id="A0A1I7GIP0"/>
<feature type="transmembrane region" description="Helical" evidence="1">
    <location>
        <begin position="12"/>
        <end position="30"/>
    </location>
</feature>
<protein>
    <submittedName>
        <fullName evidence="2">Uncharacterized protein</fullName>
    </submittedName>
</protein>
<keyword evidence="1" id="KW-0472">Membrane</keyword>
<evidence type="ECO:0000313" key="2">
    <source>
        <dbReference type="EMBL" id="SFU48288.1"/>
    </source>
</evidence>
<dbReference type="Proteomes" id="UP000198693">
    <property type="component" value="Unassembled WGS sequence"/>
</dbReference>
<accession>A0A1I7GIP0</accession>
<feature type="transmembrane region" description="Helical" evidence="1">
    <location>
        <begin position="42"/>
        <end position="60"/>
    </location>
</feature>
<feature type="transmembrane region" description="Helical" evidence="1">
    <location>
        <begin position="173"/>
        <end position="198"/>
    </location>
</feature>
<feature type="transmembrane region" description="Helical" evidence="1">
    <location>
        <begin position="386"/>
        <end position="409"/>
    </location>
</feature>